<dbReference type="OMA" id="QDMQYWA"/>
<comment type="similarity">
    <text evidence="2">Belongs to the MUB1/samB family.</text>
</comment>
<sequence>MRDSNYKSVSLNKAAVSITTNLYDRRALDATCDRPLINSLNHLTFLTSSSAKVRETLATDGGLERLVCILHECHKDMSHSAPRDKNGRKTIAEEKTDALIAWKWTLAFQCLVLVGTRGTEKIRERVVQAGVIPVIATVLDNYLLASRNFDSLADKDLDETFVSLVKNNYLREKKAKANNHNNQSQSFTSYEDNAVIANYLGDNSELLHYLSDQSSTNNSGISSPNLFDDSIPAVTELHIQQNLHDINHTITSPRFFIRGVLIPKEDDVVWSLQLLAFISKYSSLKKHLQSSHFIDHLSLRALLEKGSLDNERELRAPGLETDDDAEMELISNLSSDESEQQSAHTQTLLQQSQSQSHHHHHHHASQRLVASQSSTQPSSQMEPQTQSSDQDVLIQVSNNSSEEISNQQEGKSAELPDLNANLIPQTQLSETNSITSSDSNGCLSKSLLHSLMKFENCCQGQSREEKTFSLIELTIKLTSFYSERCMLSKLAKIKSCREAREKYLSKWNYSTYFQTHSPDSDLAPCPQASKQINVFPLVEKYTVKATNSSDMCYWSGVIMRNSCRKAESGVRQCAFFDCGTWEKFPRQFAKCRRCKRTKYCSKECQLKAWGYHKHWCVDSSASCSQSTQTGTQEREVERDAEVRLNEGI</sequence>
<evidence type="ECO:0000313" key="11">
    <source>
        <dbReference type="Proteomes" id="UP000189513"/>
    </source>
</evidence>
<name>A0A1V2LE43_CYBFA</name>
<dbReference type="GO" id="GO:0005737">
    <property type="term" value="C:cytoplasm"/>
    <property type="evidence" value="ECO:0007669"/>
    <property type="project" value="UniProtKB-SubCell"/>
</dbReference>
<dbReference type="PROSITE" id="PS50865">
    <property type="entry name" value="ZF_MYND_2"/>
    <property type="match status" value="1"/>
</dbReference>
<dbReference type="GO" id="GO:0008270">
    <property type="term" value="F:zinc ion binding"/>
    <property type="evidence" value="ECO:0007669"/>
    <property type="project" value="UniProtKB-KW"/>
</dbReference>
<feature type="compositionally biased region" description="Polar residues" evidence="8">
    <location>
        <begin position="368"/>
        <end position="390"/>
    </location>
</feature>
<dbReference type="GO" id="GO:0007163">
    <property type="term" value="P:establishment or maintenance of cell polarity"/>
    <property type="evidence" value="ECO:0007669"/>
    <property type="project" value="TreeGrafter"/>
</dbReference>
<dbReference type="VEuPathDB" id="FungiDB:BON22_0748"/>
<evidence type="ECO:0000313" key="10">
    <source>
        <dbReference type="EMBL" id="ONH69351.1"/>
    </source>
</evidence>
<evidence type="ECO:0000256" key="8">
    <source>
        <dbReference type="SAM" id="MobiDB-lite"/>
    </source>
</evidence>
<feature type="domain" description="MYND-type" evidence="9">
    <location>
        <begin position="575"/>
        <end position="616"/>
    </location>
</feature>
<dbReference type="PANTHER" id="PTHR47442">
    <property type="entry name" value="MYND-TYPE ZINC FINGER PROTEIN MUB1"/>
    <property type="match status" value="1"/>
</dbReference>
<evidence type="ECO:0000256" key="4">
    <source>
        <dbReference type="ARBA" id="ARBA00022723"/>
    </source>
</evidence>
<dbReference type="InterPro" id="IPR051664">
    <property type="entry name" value="MYND-type_zinc_finger"/>
</dbReference>
<comment type="subcellular location">
    <subcellularLocation>
        <location evidence="1">Cytoplasm</location>
    </subcellularLocation>
</comment>
<organism evidence="10 11">
    <name type="scientific">Cyberlindnera fabianii</name>
    <name type="common">Yeast</name>
    <name type="synonym">Hansenula fabianii</name>
    <dbReference type="NCBI Taxonomy" id="36022"/>
    <lineage>
        <taxon>Eukaryota</taxon>
        <taxon>Fungi</taxon>
        <taxon>Dikarya</taxon>
        <taxon>Ascomycota</taxon>
        <taxon>Saccharomycotina</taxon>
        <taxon>Saccharomycetes</taxon>
        <taxon>Phaffomycetales</taxon>
        <taxon>Phaffomycetaceae</taxon>
        <taxon>Cyberlindnera</taxon>
    </lineage>
</organism>
<dbReference type="Pfam" id="PF01753">
    <property type="entry name" value="zf-MYND"/>
    <property type="match status" value="1"/>
</dbReference>
<dbReference type="AlphaFoldDB" id="A0A1V2LE43"/>
<dbReference type="Gene3D" id="6.10.140.2220">
    <property type="match status" value="1"/>
</dbReference>
<feature type="region of interest" description="Disordered" evidence="8">
    <location>
        <begin position="333"/>
        <end position="390"/>
    </location>
</feature>
<dbReference type="Proteomes" id="UP000189513">
    <property type="component" value="Unassembled WGS sequence"/>
</dbReference>
<evidence type="ECO:0000256" key="3">
    <source>
        <dbReference type="ARBA" id="ARBA00022490"/>
    </source>
</evidence>
<evidence type="ECO:0000256" key="5">
    <source>
        <dbReference type="ARBA" id="ARBA00022771"/>
    </source>
</evidence>
<feature type="compositionally biased region" description="Polar residues" evidence="8">
    <location>
        <begin position="622"/>
        <end position="631"/>
    </location>
</feature>
<feature type="region of interest" description="Disordered" evidence="8">
    <location>
        <begin position="622"/>
        <end position="648"/>
    </location>
</feature>
<protein>
    <submittedName>
        <fullName evidence="10">MYND-type zinc finger protein samB</fullName>
    </submittedName>
</protein>
<gene>
    <name evidence="10" type="ORF">BON22_0748</name>
</gene>
<feature type="compositionally biased region" description="Basic residues" evidence="8">
    <location>
        <begin position="356"/>
        <end position="365"/>
    </location>
</feature>
<dbReference type="PANTHER" id="PTHR47442:SF1">
    <property type="entry name" value="MYND-TYPE ZINC FINGER PROTEIN MUB1"/>
    <property type="match status" value="1"/>
</dbReference>
<dbReference type="InterPro" id="IPR002893">
    <property type="entry name" value="Znf_MYND"/>
</dbReference>
<evidence type="ECO:0000256" key="6">
    <source>
        <dbReference type="ARBA" id="ARBA00022833"/>
    </source>
</evidence>
<reference evidence="11" key="1">
    <citation type="journal article" date="2017" name="Genome Announc.">
        <title>Genome sequences of Cyberlindnera fabianii 65, Pichia kudriavzevii 129, and Saccharomyces cerevisiae 131 isolated from fermented masau fruits in Zimbabwe.</title>
        <authorList>
            <person name="van Rijswijck I.M.H."/>
            <person name="Derks M.F.L."/>
            <person name="Abee T."/>
            <person name="de Ridder D."/>
            <person name="Smid E.J."/>
        </authorList>
    </citation>
    <scope>NUCLEOTIDE SEQUENCE [LARGE SCALE GENOMIC DNA]</scope>
    <source>
        <strain evidence="11">65</strain>
    </source>
</reference>
<proteinExistence type="inferred from homology"/>
<keyword evidence="3" id="KW-0963">Cytoplasm</keyword>
<keyword evidence="11" id="KW-1185">Reference proteome</keyword>
<evidence type="ECO:0000256" key="2">
    <source>
        <dbReference type="ARBA" id="ARBA00010655"/>
    </source>
</evidence>
<dbReference type="GO" id="GO:0006511">
    <property type="term" value="P:ubiquitin-dependent protein catabolic process"/>
    <property type="evidence" value="ECO:0007669"/>
    <property type="project" value="TreeGrafter"/>
</dbReference>
<dbReference type="SUPFAM" id="SSF144232">
    <property type="entry name" value="HIT/MYND zinc finger-like"/>
    <property type="match status" value="1"/>
</dbReference>
<evidence type="ECO:0000259" key="9">
    <source>
        <dbReference type="PROSITE" id="PS50865"/>
    </source>
</evidence>
<dbReference type="GO" id="GO:1990304">
    <property type="term" value="C:MUB1-RAD6-UBR2 ubiquitin ligase complex"/>
    <property type="evidence" value="ECO:0007669"/>
    <property type="project" value="TreeGrafter"/>
</dbReference>
<feature type="compositionally biased region" description="Low complexity" evidence="8">
    <location>
        <begin position="340"/>
        <end position="355"/>
    </location>
</feature>
<comment type="caution">
    <text evidence="10">The sequence shown here is derived from an EMBL/GenBank/DDBJ whole genome shotgun (WGS) entry which is preliminary data.</text>
</comment>
<accession>A0A1V2LE43</accession>
<keyword evidence="4" id="KW-0479">Metal-binding</keyword>
<evidence type="ECO:0000256" key="1">
    <source>
        <dbReference type="ARBA" id="ARBA00004496"/>
    </source>
</evidence>
<feature type="compositionally biased region" description="Basic and acidic residues" evidence="8">
    <location>
        <begin position="632"/>
        <end position="648"/>
    </location>
</feature>
<dbReference type="EMBL" id="MPUK01000001">
    <property type="protein sequence ID" value="ONH69351.1"/>
    <property type="molecule type" value="Genomic_DNA"/>
</dbReference>
<keyword evidence="5 7" id="KW-0863">Zinc-finger</keyword>
<evidence type="ECO:0000256" key="7">
    <source>
        <dbReference type="PROSITE-ProRule" id="PRU00134"/>
    </source>
</evidence>
<keyword evidence="6" id="KW-0862">Zinc</keyword>